<dbReference type="GO" id="GO:0005829">
    <property type="term" value="C:cytosol"/>
    <property type="evidence" value="ECO:0007669"/>
    <property type="project" value="TreeGrafter"/>
</dbReference>
<dbReference type="PANTHER" id="PTHR45754:SF3">
    <property type="entry name" value="METHYLENETETRAHYDROFOLATE REDUCTASE (NADPH)"/>
    <property type="match status" value="1"/>
</dbReference>
<dbReference type="InterPro" id="IPR003171">
    <property type="entry name" value="Mehydrof_redctse-like"/>
</dbReference>
<comment type="similarity">
    <text evidence="3">Belongs to the methylenetetrahydrofolate reductase family.</text>
</comment>
<evidence type="ECO:0000256" key="2">
    <source>
        <dbReference type="ARBA" id="ARBA00004777"/>
    </source>
</evidence>
<dbReference type="UniPathway" id="UPA00193"/>
<dbReference type="Gene3D" id="3.20.20.220">
    <property type="match status" value="1"/>
</dbReference>
<accession>A0A382DTN1</accession>
<keyword evidence="4" id="KW-0285">Flavoprotein</keyword>
<dbReference type="GO" id="GO:0071949">
    <property type="term" value="F:FAD binding"/>
    <property type="evidence" value="ECO:0007669"/>
    <property type="project" value="TreeGrafter"/>
</dbReference>
<dbReference type="GO" id="GO:0035999">
    <property type="term" value="P:tetrahydrofolate interconversion"/>
    <property type="evidence" value="ECO:0007669"/>
    <property type="project" value="UniProtKB-UniPathway"/>
</dbReference>
<dbReference type="InterPro" id="IPR029041">
    <property type="entry name" value="FAD-linked_oxidoreductase-like"/>
</dbReference>
<protein>
    <submittedName>
        <fullName evidence="7">Uncharacterized protein</fullName>
    </submittedName>
</protein>
<comment type="cofactor">
    <cofactor evidence="1">
        <name>FAD</name>
        <dbReference type="ChEBI" id="CHEBI:57692"/>
    </cofactor>
</comment>
<dbReference type="GO" id="GO:0009086">
    <property type="term" value="P:methionine biosynthetic process"/>
    <property type="evidence" value="ECO:0007669"/>
    <property type="project" value="TreeGrafter"/>
</dbReference>
<sequence length="222" mass="24784">MTFAKELWDGNFPITLEITPPKISKPTVLLRRASLLENVSSAVNIIHRPNRQSSLAAALELQKNHIEPIWHLTVGGKSRDTIQSEIENAQAAGLKNILCLLGDNTSKGDLKVHETITLLREKLSPPLIATAFDQYQDKSSKYDILSKKIAAGATCIWTQPVLESRKLQKEAERLKSTYSDTLIIAMAMPLIRGDQLDRITERLKIPKQPNLENRINAGENEA</sequence>
<evidence type="ECO:0000256" key="6">
    <source>
        <dbReference type="ARBA" id="ARBA00023002"/>
    </source>
</evidence>
<dbReference type="PANTHER" id="PTHR45754">
    <property type="entry name" value="METHYLENETETRAHYDROFOLATE REDUCTASE"/>
    <property type="match status" value="1"/>
</dbReference>
<evidence type="ECO:0000256" key="4">
    <source>
        <dbReference type="ARBA" id="ARBA00022630"/>
    </source>
</evidence>
<dbReference type="GO" id="GO:0004489">
    <property type="term" value="F:methylenetetrahydrofolate reductase [NAD(P)H] activity"/>
    <property type="evidence" value="ECO:0007669"/>
    <property type="project" value="InterPro"/>
</dbReference>
<dbReference type="AlphaFoldDB" id="A0A382DTN1"/>
<comment type="pathway">
    <text evidence="2">One-carbon metabolism; tetrahydrofolate interconversion.</text>
</comment>
<evidence type="ECO:0000313" key="7">
    <source>
        <dbReference type="EMBL" id="SVB41519.1"/>
    </source>
</evidence>
<name>A0A382DTN1_9ZZZZ</name>
<evidence type="ECO:0000256" key="3">
    <source>
        <dbReference type="ARBA" id="ARBA00006743"/>
    </source>
</evidence>
<evidence type="ECO:0000256" key="5">
    <source>
        <dbReference type="ARBA" id="ARBA00022827"/>
    </source>
</evidence>
<organism evidence="7">
    <name type="scientific">marine metagenome</name>
    <dbReference type="NCBI Taxonomy" id="408172"/>
    <lineage>
        <taxon>unclassified sequences</taxon>
        <taxon>metagenomes</taxon>
        <taxon>ecological metagenomes</taxon>
    </lineage>
</organism>
<feature type="non-terminal residue" evidence="7">
    <location>
        <position position="222"/>
    </location>
</feature>
<keyword evidence="5" id="KW-0274">FAD</keyword>
<reference evidence="7" key="1">
    <citation type="submission" date="2018-05" db="EMBL/GenBank/DDBJ databases">
        <authorList>
            <person name="Lanie J.A."/>
            <person name="Ng W.-L."/>
            <person name="Kazmierczak K.M."/>
            <person name="Andrzejewski T.M."/>
            <person name="Davidsen T.M."/>
            <person name="Wayne K.J."/>
            <person name="Tettelin H."/>
            <person name="Glass J.I."/>
            <person name="Rusch D."/>
            <person name="Podicherti R."/>
            <person name="Tsui H.-C.T."/>
            <person name="Winkler M.E."/>
        </authorList>
    </citation>
    <scope>NUCLEOTIDE SEQUENCE</scope>
</reference>
<evidence type="ECO:0000256" key="1">
    <source>
        <dbReference type="ARBA" id="ARBA00001974"/>
    </source>
</evidence>
<proteinExistence type="inferred from homology"/>
<dbReference type="EMBL" id="UINC01040942">
    <property type="protein sequence ID" value="SVB41519.1"/>
    <property type="molecule type" value="Genomic_DNA"/>
</dbReference>
<dbReference type="SUPFAM" id="SSF51730">
    <property type="entry name" value="FAD-linked oxidoreductase"/>
    <property type="match status" value="1"/>
</dbReference>
<keyword evidence="6" id="KW-0560">Oxidoreductase</keyword>
<gene>
    <name evidence="7" type="ORF">METZ01_LOCUS194373</name>
</gene>
<dbReference type="Pfam" id="PF02219">
    <property type="entry name" value="MTHFR"/>
    <property type="match status" value="1"/>
</dbReference>